<dbReference type="GeneID" id="20676242"/>
<reference evidence="2 3" key="1">
    <citation type="journal article" date="2012" name="New Phytol.">
        <title>Insight into trade-off between wood decay and parasitism from the genome of a fungal forest pathogen.</title>
        <authorList>
            <person name="Olson A."/>
            <person name="Aerts A."/>
            <person name="Asiegbu F."/>
            <person name="Belbahri L."/>
            <person name="Bouzid O."/>
            <person name="Broberg A."/>
            <person name="Canback B."/>
            <person name="Coutinho P.M."/>
            <person name="Cullen D."/>
            <person name="Dalman K."/>
            <person name="Deflorio G."/>
            <person name="van Diepen L.T."/>
            <person name="Dunand C."/>
            <person name="Duplessis S."/>
            <person name="Durling M."/>
            <person name="Gonthier P."/>
            <person name="Grimwood J."/>
            <person name="Fossdal C.G."/>
            <person name="Hansson D."/>
            <person name="Henrissat B."/>
            <person name="Hietala A."/>
            <person name="Himmelstrand K."/>
            <person name="Hoffmeister D."/>
            <person name="Hogberg N."/>
            <person name="James T.Y."/>
            <person name="Karlsson M."/>
            <person name="Kohler A."/>
            <person name="Kues U."/>
            <person name="Lee Y.H."/>
            <person name="Lin Y.C."/>
            <person name="Lind M."/>
            <person name="Lindquist E."/>
            <person name="Lombard V."/>
            <person name="Lucas S."/>
            <person name="Lunden K."/>
            <person name="Morin E."/>
            <person name="Murat C."/>
            <person name="Park J."/>
            <person name="Raffaello T."/>
            <person name="Rouze P."/>
            <person name="Salamov A."/>
            <person name="Schmutz J."/>
            <person name="Solheim H."/>
            <person name="Stahlberg J."/>
            <person name="Velez H."/>
            <person name="de Vries R.P."/>
            <person name="Wiebenga A."/>
            <person name="Woodward S."/>
            <person name="Yakovlev I."/>
            <person name="Garbelotto M."/>
            <person name="Martin F."/>
            <person name="Grigoriev I.V."/>
            <person name="Stenlid J."/>
        </authorList>
    </citation>
    <scope>NUCLEOTIDE SEQUENCE [LARGE SCALE GENOMIC DNA]</scope>
    <source>
        <strain evidence="2 3">TC 32-1</strain>
    </source>
</reference>
<keyword evidence="3" id="KW-1185">Reference proteome</keyword>
<dbReference type="HOGENOM" id="CLU_2250495_0_0_1"/>
<accession>W4K519</accession>
<protein>
    <submittedName>
        <fullName evidence="2">Uncharacterized protein</fullName>
    </submittedName>
</protein>
<dbReference type="InParanoid" id="W4K519"/>
<feature type="compositionally biased region" description="Low complexity" evidence="1">
    <location>
        <begin position="1"/>
        <end position="13"/>
    </location>
</feature>
<name>W4K519_HETIT</name>
<proteinExistence type="predicted"/>
<gene>
    <name evidence="2" type="ORF">HETIRDRAFT_452322</name>
</gene>
<dbReference type="AlphaFoldDB" id="W4K519"/>
<dbReference type="KEGG" id="hir:HETIRDRAFT_452322"/>
<feature type="region of interest" description="Disordered" evidence="1">
    <location>
        <begin position="1"/>
        <end position="35"/>
    </location>
</feature>
<sequence length="104" mass="11356">MASQPQSQSQPQPSLKPARDDPAMGNDGLFRRRQDSLPRSAYVCVHWTQTGRPVTMSTEMQPSGRDPRLQRAGLRNGAELEIGAITAPLGVNVGTLKDPAGYRR</sequence>
<dbReference type="RefSeq" id="XP_009547534.1">
    <property type="nucleotide sequence ID" value="XM_009549239.1"/>
</dbReference>
<evidence type="ECO:0000313" key="2">
    <source>
        <dbReference type="EMBL" id="ETW80834.1"/>
    </source>
</evidence>
<dbReference type="Proteomes" id="UP000030671">
    <property type="component" value="Unassembled WGS sequence"/>
</dbReference>
<dbReference type="EMBL" id="KI925459">
    <property type="protein sequence ID" value="ETW80834.1"/>
    <property type="molecule type" value="Genomic_DNA"/>
</dbReference>
<evidence type="ECO:0000256" key="1">
    <source>
        <dbReference type="SAM" id="MobiDB-lite"/>
    </source>
</evidence>
<organism evidence="2 3">
    <name type="scientific">Heterobasidion irregulare (strain TC 32-1)</name>
    <dbReference type="NCBI Taxonomy" id="747525"/>
    <lineage>
        <taxon>Eukaryota</taxon>
        <taxon>Fungi</taxon>
        <taxon>Dikarya</taxon>
        <taxon>Basidiomycota</taxon>
        <taxon>Agaricomycotina</taxon>
        <taxon>Agaricomycetes</taxon>
        <taxon>Russulales</taxon>
        <taxon>Bondarzewiaceae</taxon>
        <taxon>Heterobasidion</taxon>
        <taxon>Heterobasidion annosum species complex</taxon>
    </lineage>
</organism>
<evidence type="ECO:0000313" key="3">
    <source>
        <dbReference type="Proteomes" id="UP000030671"/>
    </source>
</evidence>